<name>A0A0K2UM48_LEPSM</name>
<sequence length="48" mass="5680">SIMALIKVLIREQVLETRAQSKFLHFGNMVQNKDFLVVYRPLLNFDSR</sequence>
<reference evidence="1" key="1">
    <citation type="submission" date="2014-05" db="EMBL/GenBank/DDBJ databases">
        <authorList>
            <person name="Chronopoulou M."/>
        </authorList>
    </citation>
    <scope>NUCLEOTIDE SEQUENCE</scope>
    <source>
        <tissue evidence="1">Whole organism</tissue>
    </source>
</reference>
<protein>
    <submittedName>
        <fullName evidence="1">Uncharacterized protein</fullName>
    </submittedName>
</protein>
<feature type="non-terminal residue" evidence="1">
    <location>
        <position position="1"/>
    </location>
</feature>
<organism evidence="1">
    <name type="scientific">Lepeophtheirus salmonis</name>
    <name type="common">Salmon louse</name>
    <name type="synonym">Caligus salmonis</name>
    <dbReference type="NCBI Taxonomy" id="72036"/>
    <lineage>
        <taxon>Eukaryota</taxon>
        <taxon>Metazoa</taxon>
        <taxon>Ecdysozoa</taxon>
        <taxon>Arthropoda</taxon>
        <taxon>Crustacea</taxon>
        <taxon>Multicrustacea</taxon>
        <taxon>Hexanauplia</taxon>
        <taxon>Copepoda</taxon>
        <taxon>Siphonostomatoida</taxon>
        <taxon>Caligidae</taxon>
        <taxon>Lepeophtheirus</taxon>
    </lineage>
</organism>
<evidence type="ECO:0000313" key="1">
    <source>
        <dbReference type="EMBL" id="CDW38771.1"/>
    </source>
</evidence>
<dbReference type="AlphaFoldDB" id="A0A0K2UM48"/>
<dbReference type="EMBL" id="HACA01021410">
    <property type="protein sequence ID" value="CDW38771.1"/>
    <property type="molecule type" value="Transcribed_RNA"/>
</dbReference>
<proteinExistence type="predicted"/>
<accession>A0A0K2UM48</accession>